<dbReference type="Proteomes" id="UP000663850">
    <property type="component" value="Unassembled WGS sequence"/>
</dbReference>
<name>A0A8H2X2N1_9AGAM</name>
<protein>
    <submittedName>
        <fullName evidence="2">Uncharacterized protein</fullName>
    </submittedName>
</protein>
<reference evidence="2" key="1">
    <citation type="submission" date="2021-01" db="EMBL/GenBank/DDBJ databases">
        <authorList>
            <person name="Kaushik A."/>
        </authorList>
    </citation>
    <scope>NUCLEOTIDE SEQUENCE</scope>
    <source>
        <strain evidence="2">Type strain: AG8-Rh-89/</strain>
    </source>
</reference>
<feature type="region of interest" description="Disordered" evidence="1">
    <location>
        <begin position="162"/>
        <end position="193"/>
    </location>
</feature>
<dbReference type="EMBL" id="CAJMWZ010000246">
    <property type="protein sequence ID" value="CAE6414856.1"/>
    <property type="molecule type" value="Genomic_DNA"/>
</dbReference>
<accession>A0A8H2X2N1</accession>
<gene>
    <name evidence="2" type="ORF">RDB_LOCUS3795</name>
</gene>
<evidence type="ECO:0000313" key="3">
    <source>
        <dbReference type="Proteomes" id="UP000663850"/>
    </source>
</evidence>
<dbReference type="AlphaFoldDB" id="A0A8H2X2N1"/>
<organism evidence="2 3">
    <name type="scientific">Rhizoctonia solani</name>
    <dbReference type="NCBI Taxonomy" id="456999"/>
    <lineage>
        <taxon>Eukaryota</taxon>
        <taxon>Fungi</taxon>
        <taxon>Dikarya</taxon>
        <taxon>Basidiomycota</taxon>
        <taxon>Agaricomycotina</taxon>
        <taxon>Agaricomycetes</taxon>
        <taxon>Cantharellales</taxon>
        <taxon>Ceratobasidiaceae</taxon>
        <taxon>Rhizoctonia</taxon>
    </lineage>
</organism>
<evidence type="ECO:0000256" key="1">
    <source>
        <dbReference type="SAM" id="MobiDB-lite"/>
    </source>
</evidence>
<comment type="caution">
    <text evidence="2">The sequence shown here is derived from an EMBL/GenBank/DDBJ whole genome shotgun (WGS) entry which is preliminary data.</text>
</comment>
<evidence type="ECO:0000313" key="2">
    <source>
        <dbReference type="EMBL" id="CAE6414856.1"/>
    </source>
</evidence>
<proteinExistence type="predicted"/>
<feature type="non-terminal residue" evidence="2">
    <location>
        <position position="1"/>
    </location>
</feature>
<sequence>MSTMGATKAGDISLHDKCSQVLSLLDKLDLTFGEFTTAVCYGNPASHHSDEMNQARASLYDTDCFQKVVENSYEHTDPHASGKRKSAVKPTDGTRVLKEFSVKTTMAIFKSELDSFTLNPPGISGQVPTGAWLADITPEKMGVRAKDSCPNLFRTLAILGNKDPDEEWTPPPPRRDGYDDSEDEDDDRPRRHPHLGIINQIAAIAYRADPKKDAWQNMMAVYMFGQKDKAPIYEMLSECGFSANYASLRRMLGMT</sequence>